<dbReference type="RefSeq" id="WP_353720849.1">
    <property type="nucleotide sequence ID" value="NZ_CP159289.1"/>
</dbReference>
<evidence type="ECO:0000313" key="1">
    <source>
        <dbReference type="EMBL" id="XCH25549.1"/>
    </source>
</evidence>
<dbReference type="AlphaFoldDB" id="A0AAU8FPZ7"/>
<name>A0AAU8FPZ7_9BACT</name>
<reference evidence="1" key="1">
    <citation type="submission" date="2024-06" db="EMBL/GenBank/DDBJ databases">
        <title>Sequencing and assembly of the genome of Dyadobacter sp. strain 676, a symbiont of Cyamopsis tetragonoloba.</title>
        <authorList>
            <person name="Guro P."/>
            <person name="Sazanova A."/>
            <person name="Kuznetsova I."/>
            <person name="Belimov A."/>
            <person name="Safronova V."/>
        </authorList>
    </citation>
    <scope>NUCLEOTIDE SEQUENCE</scope>
    <source>
        <strain evidence="1">676</strain>
    </source>
</reference>
<gene>
    <name evidence="1" type="ORF">ABV298_03735</name>
</gene>
<protein>
    <submittedName>
        <fullName evidence="1">Uncharacterized protein</fullName>
    </submittedName>
</protein>
<accession>A0AAU8FPZ7</accession>
<sequence length="186" mass="20991">MRKIASIGLLALLLYNMFGLSLAVLFFEKDYQIASSGDSSEAKVMKIYLPSLPYSGNLEITENLEGLVKRDGQFYNPTHVLHENDTLYVTLRSNEAARDRFFELANAMQVLNDPHTDIPQSPYGKAVELLGNLLKIYIPNNFKFPARSDDIIREGQPFGNRFVTVRYSSFKTPLASPPPECRQAII</sequence>
<proteinExistence type="predicted"/>
<organism evidence="1">
    <name type="scientific">Dyadobacter sp. 676</name>
    <dbReference type="NCBI Taxonomy" id="3088362"/>
    <lineage>
        <taxon>Bacteria</taxon>
        <taxon>Pseudomonadati</taxon>
        <taxon>Bacteroidota</taxon>
        <taxon>Cytophagia</taxon>
        <taxon>Cytophagales</taxon>
        <taxon>Spirosomataceae</taxon>
        <taxon>Dyadobacter</taxon>
    </lineage>
</organism>
<dbReference type="EMBL" id="CP159289">
    <property type="protein sequence ID" value="XCH25549.1"/>
    <property type="molecule type" value="Genomic_DNA"/>
</dbReference>